<dbReference type="InterPro" id="IPR000905">
    <property type="entry name" value="Gcp-like_dom"/>
</dbReference>
<protein>
    <submittedName>
        <fullName evidence="2">tRNA (Adenosine(37)-N6)-threonylcarbamoyltransferase complex dimerization subunit type 1 TsaB</fullName>
    </submittedName>
</protein>
<dbReference type="InterPro" id="IPR022496">
    <property type="entry name" value="T6A_TsaB"/>
</dbReference>
<reference evidence="2 3" key="1">
    <citation type="submission" date="2018-06" db="EMBL/GenBank/DDBJ databases">
        <title>Extensive metabolic versatility and redundancy in microbially diverse, dynamic hydrothermal sediments.</title>
        <authorList>
            <person name="Dombrowski N."/>
            <person name="Teske A."/>
            <person name="Baker B.J."/>
        </authorList>
    </citation>
    <scope>NUCLEOTIDE SEQUENCE [LARGE SCALE GENOMIC DNA]</scope>
    <source>
        <strain evidence="2">B35_G9</strain>
    </source>
</reference>
<evidence type="ECO:0000259" key="1">
    <source>
        <dbReference type="Pfam" id="PF00814"/>
    </source>
</evidence>
<dbReference type="PANTHER" id="PTHR11735:SF11">
    <property type="entry name" value="TRNA THREONYLCARBAMOYLADENOSINE BIOSYNTHESIS PROTEIN TSAB"/>
    <property type="match status" value="1"/>
</dbReference>
<comment type="caution">
    <text evidence="2">The sequence shown here is derived from an EMBL/GenBank/DDBJ whole genome shotgun (WGS) entry which is preliminary data.</text>
</comment>
<dbReference type="Proteomes" id="UP000282321">
    <property type="component" value="Unassembled WGS sequence"/>
</dbReference>
<dbReference type="EMBL" id="QNBC01000045">
    <property type="protein sequence ID" value="RKX66390.1"/>
    <property type="molecule type" value="Genomic_DNA"/>
</dbReference>
<keyword evidence="2" id="KW-0808">Transferase</keyword>
<dbReference type="GO" id="GO:0016740">
    <property type="term" value="F:transferase activity"/>
    <property type="evidence" value="ECO:0007669"/>
    <property type="project" value="UniProtKB-KW"/>
</dbReference>
<dbReference type="GO" id="GO:0005829">
    <property type="term" value="C:cytosol"/>
    <property type="evidence" value="ECO:0007669"/>
    <property type="project" value="TreeGrafter"/>
</dbReference>
<name>A0A660SAJ4_UNCT6</name>
<sequence length="207" mass="23544">MYMVVIGVDSSTRNLNLGIYSEKVSIGRKFDTFRAHVEKIDYYLEELLKDAGMEITDIDAFCVTNGPGSYSGLRVGSAFVKGMMFERELDFISISTVYVMAFHYRESNEKIGVVYDIKHDRLVFADNREFKEIIIDEDNVGEISWDSYKLIGNGIKLLEENFGIEGLNILRDGILEPGGEDVAYAGYLAIKSGQKEDIVHFEPRYFK</sequence>
<evidence type="ECO:0000313" key="3">
    <source>
        <dbReference type="Proteomes" id="UP000282321"/>
    </source>
</evidence>
<dbReference type="PANTHER" id="PTHR11735">
    <property type="entry name" value="TRNA N6-ADENOSINE THREONYLCARBAMOYLTRANSFERASE"/>
    <property type="match status" value="1"/>
</dbReference>
<proteinExistence type="predicted"/>
<feature type="domain" description="Gcp-like" evidence="1">
    <location>
        <begin position="34"/>
        <end position="133"/>
    </location>
</feature>
<dbReference type="InterPro" id="IPR043129">
    <property type="entry name" value="ATPase_NBD"/>
</dbReference>
<evidence type="ECO:0000313" key="2">
    <source>
        <dbReference type="EMBL" id="RKX66390.1"/>
    </source>
</evidence>
<organism evidence="2 3">
    <name type="scientific">candidate division TA06 bacterium</name>
    <dbReference type="NCBI Taxonomy" id="2250710"/>
    <lineage>
        <taxon>Bacteria</taxon>
        <taxon>Bacteria division TA06</taxon>
    </lineage>
</organism>
<dbReference type="Gene3D" id="3.30.420.40">
    <property type="match status" value="1"/>
</dbReference>
<dbReference type="Pfam" id="PF00814">
    <property type="entry name" value="TsaD"/>
    <property type="match status" value="1"/>
</dbReference>
<dbReference type="SUPFAM" id="SSF53067">
    <property type="entry name" value="Actin-like ATPase domain"/>
    <property type="match status" value="1"/>
</dbReference>
<gene>
    <name evidence="2" type="primary">tsaB</name>
    <name evidence="2" type="ORF">DRP44_04250</name>
</gene>
<accession>A0A660SAJ4</accession>
<dbReference type="AlphaFoldDB" id="A0A660SAJ4"/>
<dbReference type="GO" id="GO:0002949">
    <property type="term" value="P:tRNA threonylcarbamoyladenosine modification"/>
    <property type="evidence" value="ECO:0007669"/>
    <property type="project" value="InterPro"/>
</dbReference>
<dbReference type="NCBIfam" id="TIGR03725">
    <property type="entry name" value="T6A_YeaZ"/>
    <property type="match status" value="1"/>
</dbReference>